<dbReference type="GO" id="GO:0008080">
    <property type="term" value="F:N-acetyltransferase activity"/>
    <property type="evidence" value="ECO:0007669"/>
    <property type="project" value="InterPro"/>
</dbReference>
<evidence type="ECO:0000259" key="3">
    <source>
        <dbReference type="PROSITE" id="PS50995"/>
    </source>
</evidence>
<gene>
    <name evidence="5" type="ORF">FHS57_001541</name>
</gene>
<accession>A0A7W5ZHT2</accession>
<dbReference type="PROSITE" id="PS50995">
    <property type="entry name" value="HTH_MARR_2"/>
    <property type="match status" value="1"/>
</dbReference>
<keyword evidence="1 5" id="KW-0808">Transferase</keyword>
<dbReference type="InterPro" id="IPR000835">
    <property type="entry name" value="HTH_MarR-typ"/>
</dbReference>
<dbReference type="PANTHER" id="PTHR13947:SF37">
    <property type="entry name" value="LD18367P"/>
    <property type="match status" value="1"/>
</dbReference>
<protein>
    <submittedName>
        <fullName evidence="5">N-acetylglutamate synthase-like GNAT family acetyltransferase/DNA-binding MarR family transcriptional regulator</fullName>
    </submittedName>
</protein>
<dbReference type="Gene3D" id="1.10.10.10">
    <property type="entry name" value="Winged helix-like DNA-binding domain superfamily/Winged helix DNA-binding domain"/>
    <property type="match status" value="1"/>
</dbReference>
<dbReference type="SUPFAM" id="SSF55729">
    <property type="entry name" value="Acyl-CoA N-acyltransferases (Nat)"/>
    <property type="match status" value="1"/>
</dbReference>
<feature type="coiled-coil region" evidence="2">
    <location>
        <begin position="97"/>
        <end position="135"/>
    </location>
</feature>
<dbReference type="AlphaFoldDB" id="A0A7W5ZHT2"/>
<evidence type="ECO:0000256" key="2">
    <source>
        <dbReference type="SAM" id="Coils"/>
    </source>
</evidence>
<dbReference type="PROSITE" id="PS51186">
    <property type="entry name" value="GNAT"/>
    <property type="match status" value="1"/>
</dbReference>
<feature type="domain" description="HTH marR-type" evidence="3">
    <location>
        <begin position="1"/>
        <end position="143"/>
    </location>
</feature>
<proteinExistence type="predicted"/>
<dbReference type="Pfam" id="PF00583">
    <property type="entry name" value="Acetyltransf_1"/>
    <property type="match status" value="1"/>
</dbReference>
<dbReference type="InterPro" id="IPR050769">
    <property type="entry name" value="NAT_camello-type"/>
</dbReference>
<dbReference type="RefSeq" id="WP_183972247.1">
    <property type="nucleotide sequence ID" value="NZ_JACIBY010000002.1"/>
</dbReference>
<dbReference type="Pfam" id="PF13463">
    <property type="entry name" value="HTH_27"/>
    <property type="match status" value="1"/>
</dbReference>
<evidence type="ECO:0000256" key="1">
    <source>
        <dbReference type="ARBA" id="ARBA00022679"/>
    </source>
</evidence>
<comment type="caution">
    <text evidence="5">The sequence shown here is derived from an EMBL/GenBank/DDBJ whole genome shotgun (WGS) entry which is preliminary data.</text>
</comment>
<dbReference type="SUPFAM" id="SSF46785">
    <property type="entry name" value="Winged helix' DNA-binding domain"/>
    <property type="match status" value="1"/>
</dbReference>
<feature type="domain" description="N-acetyltransferase" evidence="4">
    <location>
        <begin position="165"/>
        <end position="318"/>
    </location>
</feature>
<dbReference type="CDD" id="cd04301">
    <property type="entry name" value="NAT_SF"/>
    <property type="match status" value="1"/>
</dbReference>
<evidence type="ECO:0000259" key="4">
    <source>
        <dbReference type="PROSITE" id="PS51186"/>
    </source>
</evidence>
<organism evidence="5 6">
    <name type="scientific">Runella defluvii</name>
    <dbReference type="NCBI Taxonomy" id="370973"/>
    <lineage>
        <taxon>Bacteria</taxon>
        <taxon>Pseudomonadati</taxon>
        <taxon>Bacteroidota</taxon>
        <taxon>Cytophagia</taxon>
        <taxon>Cytophagales</taxon>
        <taxon>Spirosomataceae</taxon>
        <taxon>Runella</taxon>
    </lineage>
</organism>
<reference evidence="5 6" key="1">
    <citation type="submission" date="2020-08" db="EMBL/GenBank/DDBJ databases">
        <title>Genomic Encyclopedia of Type Strains, Phase IV (KMG-IV): sequencing the most valuable type-strain genomes for metagenomic binning, comparative biology and taxonomic classification.</title>
        <authorList>
            <person name="Goeker M."/>
        </authorList>
    </citation>
    <scope>NUCLEOTIDE SEQUENCE [LARGE SCALE GENOMIC DNA]</scope>
    <source>
        <strain evidence="5 6">DSM 17976</strain>
    </source>
</reference>
<dbReference type="InterPro" id="IPR036388">
    <property type="entry name" value="WH-like_DNA-bd_sf"/>
</dbReference>
<dbReference type="InterPro" id="IPR000182">
    <property type="entry name" value="GNAT_dom"/>
</dbReference>
<dbReference type="InterPro" id="IPR016181">
    <property type="entry name" value="Acyl_CoA_acyltransferase"/>
</dbReference>
<dbReference type="EMBL" id="JACIBY010000002">
    <property type="protein sequence ID" value="MBB3837547.1"/>
    <property type="molecule type" value="Genomic_DNA"/>
</dbReference>
<dbReference type="GO" id="GO:0003677">
    <property type="term" value="F:DNA binding"/>
    <property type="evidence" value="ECO:0007669"/>
    <property type="project" value="UniProtKB-KW"/>
</dbReference>
<dbReference type="GO" id="GO:0003700">
    <property type="term" value="F:DNA-binding transcription factor activity"/>
    <property type="evidence" value="ECO:0007669"/>
    <property type="project" value="InterPro"/>
</dbReference>
<evidence type="ECO:0000313" key="6">
    <source>
        <dbReference type="Proteomes" id="UP000541352"/>
    </source>
</evidence>
<dbReference type="PANTHER" id="PTHR13947">
    <property type="entry name" value="GNAT FAMILY N-ACETYLTRANSFERASE"/>
    <property type="match status" value="1"/>
</dbReference>
<keyword evidence="5" id="KW-0238">DNA-binding</keyword>
<dbReference type="InterPro" id="IPR036390">
    <property type="entry name" value="WH_DNA-bd_sf"/>
</dbReference>
<keyword evidence="2" id="KW-0175">Coiled coil</keyword>
<name>A0A7W5ZHT2_9BACT</name>
<evidence type="ECO:0000313" key="5">
    <source>
        <dbReference type="EMBL" id="MBB3837547.1"/>
    </source>
</evidence>
<dbReference type="Gene3D" id="3.40.630.30">
    <property type="match status" value="1"/>
</dbReference>
<dbReference type="Proteomes" id="UP000541352">
    <property type="component" value="Unassembled WGS sequence"/>
</dbReference>
<sequence length="318" mass="36677">MDFYRTLGYVALGSYMRRLGEVSLQASAQVYQMYGMEMEVKWFPVFLSVAQNEAETVSKIAEYIGQSHVGVSLMVKEMTKAGLFETQKGPTDKRETLVKLTEKGQEMNLRMNELLEDLQDTMNEVRNECETDVLRSLMEYEQVILKKPLPERIKARLKQRERNKVTIVPFDPTNERHREGFKRINYEWIERYFKVEPLDMESLEHPEKFYIQKGGIVLLAEYQGQIVGTSALKPMTDDCMELSKMGVDNNAKGLGIGELLGQSIIDEAHRMGLKRLYLETNSRLLPALNLYQKLGFKTVKDFSSPYSRADVAMELWLG</sequence>
<keyword evidence="6" id="KW-1185">Reference proteome</keyword>